<dbReference type="InterPro" id="IPR054289">
    <property type="entry name" value="DUF7025"/>
</dbReference>
<dbReference type="GO" id="GO:0005524">
    <property type="term" value="F:ATP binding"/>
    <property type="evidence" value="ECO:0007669"/>
    <property type="project" value="InterPro"/>
</dbReference>
<dbReference type="Pfam" id="PF22942">
    <property type="entry name" value="DUF7025"/>
    <property type="match status" value="1"/>
</dbReference>
<dbReference type="OrthoDB" id="10042665at2759"/>
<organism evidence="3 4">
    <name type="scientific">Rhizodiscina lignyota</name>
    <dbReference type="NCBI Taxonomy" id="1504668"/>
    <lineage>
        <taxon>Eukaryota</taxon>
        <taxon>Fungi</taxon>
        <taxon>Dikarya</taxon>
        <taxon>Ascomycota</taxon>
        <taxon>Pezizomycotina</taxon>
        <taxon>Dothideomycetes</taxon>
        <taxon>Pleosporomycetidae</taxon>
        <taxon>Aulographales</taxon>
        <taxon>Rhizodiscinaceae</taxon>
        <taxon>Rhizodiscina</taxon>
    </lineage>
</organism>
<feature type="domain" description="AAA+ ATPase" evidence="2">
    <location>
        <begin position="412"/>
        <end position="539"/>
    </location>
</feature>
<name>A0A9P4ICN8_9PEZI</name>
<gene>
    <name evidence="3" type="ORF">NA57DRAFT_67270</name>
</gene>
<dbReference type="InterPro" id="IPR056599">
    <property type="entry name" value="AAA_lid_fung"/>
</dbReference>
<dbReference type="InterPro" id="IPR027417">
    <property type="entry name" value="P-loop_NTPase"/>
</dbReference>
<feature type="compositionally biased region" description="Basic residues" evidence="1">
    <location>
        <begin position="715"/>
        <end position="724"/>
    </location>
</feature>
<dbReference type="InterPro" id="IPR003959">
    <property type="entry name" value="ATPase_AAA_core"/>
</dbReference>
<dbReference type="GO" id="GO:0016887">
    <property type="term" value="F:ATP hydrolysis activity"/>
    <property type="evidence" value="ECO:0007669"/>
    <property type="project" value="InterPro"/>
</dbReference>
<evidence type="ECO:0000313" key="4">
    <source>
        <dbReference type="Proteomes" id="UP000799772"/>
    </source>
</evidence>
<feature type="region of interest" description="Disordered" evidence="1">
    <location>
        <begin position="673"/>
        <end position="741"/>
    </location>
</feature>
<dbReference type="SMART" id="SM00382">
    <property type="entry name" value="AAA"/>
    <property type="match status" value="1"/>
</dbReference>
<evidence type="ECO:0000313" key="3">
    <source>
        <dbReference type="EMBL" id="KAF2096574.1"/>
    </source>
</evidence>
<dbReference type="Pfam" id="PF00004">
    <property type="entry name" value="AAA"/>
    <property type="match status" value="1"/>
</dbReference>
<dbReference type="AlphaFoldDB" id="A0A9P4ICN8"/>
<keyword evidence="4" id="KW-1185">Reference proteome</keyword>
<dbReference type="Gene3D" id="3.40.50.300">
    <property type="entry name" value="P-loop containing nucleotide triphosphate hydrolases"/>
    <property type="match status" value="1"/>
</dbReference>
<accession>A0A9P4ICN8</accession>
<comment type="caution">
    <text evidence="3">The sequence shown here is derived from an EMBL/GenBank/DDBJ whole genome shotgun (WGS) entry which is preliminary data.</text>
</comment>
<dbReference type="SUPFAM" id="SSF52540">
    <property type="entry name" value="P-loop containing nucleoside triphosphate hydrolases"/>
    <property type="match status" value="1"/>
</dbReference>
<evidence type="ECO:0000259" key="2">
    <source>
        <dbReference type="SMART" id="SM00382"/>
    </source>
</evidence>
<dbReference type="PANTHER" id="PTHR46411:SF2">
    <property type="entry name" value="AAA+ ATPASE DOMAIN-CONTAINING PROTEIN"/>
    <property type="match status" value="1"/>
</dbReference>
<dbReference type="CDD" id="cd19481">
    <property type="entry name" value="RecA-like_protease"/>
    <property type="match status" value="1"/>
</dbReference>
<feature type="compositionally biased region" description="Basic residues" evidence="1">
    <location>
        <begin position="732"/>
        <end position="741"/>
    </location>
</feature>
<feature type="compositionally biased region" description="Acidic residues" evidence="1">
    <location>
        <begin position="677"/>
        <end position="710"/>
    </location>
</feature>
<protein>
    <submittedName>
        <fullName evidence="3">P-loop containing nucleoside triphosphate hydrolase protein</fullName>
    </submittedName>
</protein>
<proteinExistence type="predicted"/>
<keyword evidence="3" id="KW-0378">Hydrolase</keyword>
<reference evidence="3" key="1">
    <citation type="journal article" date="2020" name="Stud. Mycol.">
        <title>101 Dothideomycetes genomes: a test case for predicting lifestyles and emergence of pathogens.</title>
        <authorList>
            <person name="Haridas S."/>
            <person name="Albert R."/>
            <person name="Binder M."/>
            <person name="Bloem J."/>
            <person name="Labutti K."/>
            <person name="Salamov A."/>
            <person name="Andreopoulos B."/>
            <person name="Baker S."/>
            <person name="Barry K."/>
            <person name="Bills G."/>
            <person name="Bluhm B."/>
            <person name="Cannon C."/>
            <person name="Castanera R."/>
            <person name="Culley D."/>
            <person name="Daum C."/>
            <person name="Ezra D."/>
            <person name="Gonzalez J."/>
            <person name="Henrissat B."/>
            <person name="Kuo A."/>
            <person name="Liang C."/>
            <person name="Lipzen A."/>
            <person name="Lutzoni F."/>
            <person name="Magnuson J."/>
            <person name="Mondo S."/>
            <person name="Nolan M."/>
            <person name="Ohm R."/>
            <person name="Pangilinan J."/>
            <person name="Park H.-J."/>
            <person name="Ramirez L."/>
            <person name="Alfaro M."/>
            <person name="Sun H."/>
            <person name="Tritt A."/>
            <person name="Yoshinaga Y."/>
            <person name="Zwiers L.-H."/>
            <person name="Turgeon B."/>
            <person name="Goodwin S."/>
            <person name="Spatafora J."/>
            <person name="Crous P."/>
            <person name="Grigoriev I."/>
        </authorList>
    </citation>
    <scope>NUCLEOTIDE SEQUENCE</scope>
    <source>
        <strain evidence="3">CBS 133067</strain>
    </source>
</reference>
<dbReference type="PANTHER" id="PTHR46411">
    <property type="entry name" value="FAMILY ATPASE, PUTATIVE-RELATED"/>
    <property type="match status" value="1"/>
</dbReference>
<sequence length="741" mass="85241">MYLRRSPKVKRLQAVFEKLRTGREDKVTFEDLWMLFNSGDTIYSPFQEGGHTLEDNGDTHTTNRRDVPQAYRVLTAQGGIPLTKTIAPRTKRQNLSLQVDPLGKRNDINTSLRMKDKYSTFYVYCFYIDFDGGNYGTVPEIFEFKPYEGEVDIRSLDAYPLHHSYRTDTTITDAELGIQLQDMLVDRGKKFIDLTAVSHMTYEGLTVGERREEINSAVIVDIKLAFQQYKGSFRNPDAVVPTFSALNGSLLLTPLTIGQTVELHGGICRCGSSNEWCHNFQCTFDQYPNLQKVKRQKAVTVIRALLEECENEKSNQRDGLNNIKNFMEERDLIRLLPGVVPGFALRNRKWIQLDINFLEHVKQENNWDDLVLPKGHRNMVQGMVETHAQGSRSTTGRQQDKIEMDLVRGKGRGCIMLLHGAPGVGKTSTAECVAAYTKRPLYPITCGDIGYVPDEVEKNMEQHFELAHKWGCVLLLDEADVFLAKRNKEDVKRNGLVSVFLRILEYYSGILFLTTNRVGMIDDAFRSRLHLTLYYPPLGRSQTKKIWRTNFKRLEVINAEREKYDRPRIEFDDKRIIRWADKYFEELKWNGRQIRNAFQTAVALAEFAVKKSERNEESSATKSLVMSVKDFRTIAEASIQFNEYLLETHGLDEDRTAKRDLIRANREFKSKVKIDLDESEEEDASDEDEESSDDADHDSGDDSDDESEESEKDKKKTKKGKKKAKMDSANKPKSKKKKKDK</sequence>
<dbReference type="EMBL" id="ML978129">
    <property type="protein sequence ID" value="KAF2096574.1"/>
    <property type="molecule type" value="Genomic_DNA"/>
</dbReference>
<dbReference type="InterPro" id="IPR003593">
    <property type="entry name" value="AAA+_ATPase"/>
</dbReference>
<dbReference type="Proteomes" id="UP000799772">
    <property type="component" value="Unassembled WGS sequence"/>
</dbReference>
<dbReference type="Pfam" id="PF23232">
    <property type="entry name" value="AAA_lid_13"/>
    <property type="match status" value="1"/>
</dbReference>
<evidence type="ECO:0000256" key="1">
    <source>
        <dbReference type="SAM" id="MobiDB-lite"/>
    </source>
</evidence>